<dbReference type="InterPro" id="IPR050469">
    <property type="entry name" value="Diguanylate_Cyclase"/>
</dbReference>
<dbReference type="InterPro" id="IPR000700">
    <property type="entry name" value="PAS-assoc_C"/>
</dbReference>
<evidence type="ECO:0000256" key="2">
    <source>
        <dbReference type="ARBA" id="ARBA00012528"/>
    </source>
</evidence>
<dbReference type="InterPro" id="IPR043128">
    <property type="entry name" value="Rev_trsase/Diguanyl_cyclase"/>
</dbReference>
<evidence type="ECO:0000313" key="12">
    <source>
        <dbReference type="EMBL" id="EQB08525.1"/>
    </source>
</evidence>
<keyword evidence="3" id="KW-1003">Cell membrane</keyword>
<dbReference type="GO" id="GO:0043709">
    <property type="term" value="P:cell adhesion involved in single-species biofilm formation"/>
    <property type="evidence" value="ECO:0007669"/>
    <property type="project" value="TreeGrafter"/>
</dbReference>
<dbReference type="PROSITE" id="PS50887">
    <property type="entry name" value="GGDEF"/>
    <property type="match status" value="1"/>
</dbReference>
<dbReference type="PANTHER" id="PTHR45138:SF9">
    <property type="entry name" value="DIGUANYLATE CYCLASE DGCM-RELATED"/>
    <property type="match status" value="1"/>
</dbReference>
<feature type="transmembrane region" description="Helical" evidence="8">
    <location>
        <begin position="42"/>
        <end position="65"/>
    </location>
</feature>
<dbReference type="Pfam" id="PF00989">
    <property type="entry name" value="PAS"/>
    <property type="match status" value="1"/>
</dbReference>
<accession>T0IA05</accession>
<dbReference type="EC" id="2.7.7.65" evidence="2"/>
<dbReference type="SMART" id="SM00267">
    <property type="entry name" value="GGDEF"/>
    <property type="match status" value="1"/>
</dbReference>
<feature type="transmembrane region" description="Helical" evidence="8">
    <location>
        <begin position="255"/>
        <end position="272"/>
    </location>
</feature>
<dbReference type="InterPro" id="IPR000160">
    <property type="entry name" value="GGDEF_dom"/>
</dbReference>
<dbReference type="CDD" id="cd01949">
    <property type="entry name" value="GGDEF"/>
    <property type="match status" value="1"/>
</dbReference>
<evidence type="ECO:0000259" key="11">
    <source>
        <dbReference type="PROSITE" id="PS50887"/>
    </source>
</evidence>
<comment type="caution">
    <text evidence="12">The sequence shown here is derived from an EMBL/GenBank/DDBJ whole genome shotgun (WGS) entry which is preliminary data.</text>
</comment>
<feature type="domain" description="PAS" evidence="9">
    <location>
        <begin position="287"/>
        <end position="357"/>
    </location>
</feature>
<dbReference type="SUPFAM" id="SSF55785">
    <property type="entry name" value="PYP-like sensor domain (PAS domain)"/>
    <property type="match status" value="1"/>
</dbReference>
<feature type="transmembrane region" description="Helical" evidence="8">
    <location>
        <begin position="178"/>
        <end position="196"/>
    </location>
</feature>
<evidence type="ECO:0000259" key="9">
    <source>
        <dbReference type="PROSITE" id="PS50112"/>
    </source>
</evidence>
<keyword evidence="13" id="KW-1185">Reference proteome</keyword>
<evidence type="ECO:0000259" key="10">
    <source>
        <dbReference type="PROSITE" id="PS50113"/>
    </source>
</evidence>
<comment type="subcellular location">
    <subcellularLocation>
        <location evidence="1">Cell membrane</location>
        <topology evidence="1">Multi-pass membrane protein</topology>
    </subcellularLocation>
</comment>
<dbReference type="PROSITE" id="PS50113">
    <property type="entry name" value="PAC"/>
    <property type="match status" value="1"/>
</dbReference>
<dbReference type="GO" id="GO:0006355">
    <property type="term" value="P:regulation of DNA-templated transcription"/>
    <property type="evidence" value="ECO:0007669"/>
    <property type="project" value="InterPro"/>
</dbReference>
<keyword evidence="5 8" id="KW-1133">Transmembrane helix</keyword>
<feature type="transmembrane region" description="Helical" evidence="8">
    <location>
        <begin position="137"/>
        <end position="158"/>
    </location>
</feature>
<dbReference type="Proteomes" id="UP000015525">
    <property type="component" value="Unassembled WGS sequence"/>
</dbReference>
<dbReference type="CDD" id="cd00130">
    <property type="entry name" value="PAS"/>
    <property type="match status" value="1"/>
</dbReference>
<feature type="transmembrane region" description="Helical" evidence="8">
    <location>
        <begin position="6"/>
        <end position="30"/>
    </location>
</feature>
<dbReference type="Pfam" id="PF00990">
    <property type="entry name" value="GGDEF"/>
    <property type="match status" value="1"/>
</dbReference>
<gene>
    <name evidence="12" type="ORF">L288_07730</name>
</gene>
<protein>
    <recommendedName>
        <fullName evidence="2">diguanylate cyclase</fullName>
        <ecNumber evidence="2">2.7.7.65</ecNumber>
    </recommendedName>
</protein>
<keyword evidence="4 8" id="KW-0812">Transmembrane</keyword>
<proteinExistence type="predicted"/>
<dbReference type="EMBL" id="ATHO01000068">
    <property type="protein sequence ID" value="EQB08525.1"/>
    <property type="molecule type" value="Genomic_DNA"/>
</dbReference>
<dbReference type="InterPro" id="IPR000014">
    <property type="entry name" value="PAS"/>
</dbReference>
<dbReference type="FunFam" id="3.30.70.270:FF:000001">
    <property type="entry name" value="Diguanylate cyclase domain protein"/>
    <property type="match status" value="1"/>
</dbReference>
<dbReference type="InterPro" id="IPR007895">
    <property type="entry name" value="MASE1"/>
</dbReference>
<evidence type="ECO:0000256" key="8">
    <source>
        <dbReference type="SAM" id="Phobius"/>
    </source>
</evidence>
<feature type="transmembrane region" description="Helical" evidence="8">
    <location>
        <begin position="202"/>
        <end position="234"/>
    </location>
</feature>
<evidence type="ECO:0000256" key="3">
    <source>
        <dbReference type="ARBA" id="ARBA00022475"/>
    </source>
</evidence>
<dbReference type="PROSITE" id="PS50112">
    <property type="entry name" value="PAS"/>
    <property type="match status" value="1"/>
</dbReference>
<dbReference type="InterPro" id="IPR029787">
    <property type="entry name" value="Nucleotide_cyclase"/>
</dbReference>
<dbReference type="GO" id="GO:1902201">
    <property type="term" value="P:negative regulation of bacterial-type flagellum-dependent cell motility"/>
    <property type="evidence" value="ECO:0007669"/>
    <property type="project" value="TreeGrafter"/>
</dbReference>
<reference evidence="12 13" key="1">
    <citation type="journal article" date="2013" name="Genome Announc.">
        <title>Draft Genome Sequence of Sphingobium quisquiliarum Strain P25T, a Novel Hexachlorocyclohexane (HCH)-Degrading Bacterium Isolated from an HCH Dumpsite.</title>
        <authorList>
            <person name="Kumar Singh A."/>
            <person name="Sangwan N."/>
            <person name="Sharma A."/>
            <person name="Gupta V."/>
            <person name="Khurana J.P."/>
            <person name="Lal R."/>
        </authorList>
    </citation>
    <scope>NUCLEOTIDE SEQUENCE [LARGE SCALE GENOMIC DNA]</scope>
    <source>
        <strain evidence="12 13">P25</strain>
    </source>
</reference>
<dbReference type="Gene3D" id="3.30.70.270">
    <property type="match status" value="1"/>
</dbReference>
<evidence type="ECO:0000256" key="5">
    <source>
        <dbReference type="ARBA" id="ARBA00022989"/>
    </source>
</evidence>
<dbReference type="Gene3D" id="3.30.450.20">
    <property type="entry name" value="PAS domain"/>
    <property type="match status" value="1"/>
</dbReference>
<dbReference type="AlphaFoldDB" id="T0IA05"/>
<evidence type="ECO:0000256" key="7">
    <source>
        <dbReference type="ARBA" id="ARBA00034247"/>
    </source>
</evidence>
<dbReference type="NCBIfam" id="TIGR00254">
    <property type="entry name" value="GGDEF"/>
    <property type="match status" value="1"/>
</dbReference>
<dbReference type="GO" id="GO:0052621">
    <property type="term" value="F:diguanylate cyclase activity"/>
    <property type="evidence" value="ECO:0007669"/>
    <property type="project" value="UniProtKB-EC"/>
</dbReference>
<sequence>MAYFLLAALALLVSRFEGGLAYIWLANALLMAELQRSGLRRWPGILLCCAIASMLSTALFGMGLAAAVPMALINMAEALIVALLCRHFAPGRDLTGASKRPLVVFVLALSLPANIITGLAAAYVASSLTPVSFGASWLQWYSGHVLGGLIFAPMLIMLCQGDAARWLRESSRRSKAEAVALLGIFALFTAFIFYFARYPMLFALLLPMVAIAFRIGYLGAAASVVVLAIIGGMATMTGYGPFHMVSGSMGERIQFLQLFLAFSFLLIIPIAAELAQRRRLFQLLQESEARYRAIAEHSGDVVLNVSVDGVIQYASPSAAEQLGWEQGMLIGRDAADFVDPLDRGEVLRSHRRALAHPGDVQTVEFRPLPATGDLNWCEMVIRAVVDERGVPTGVISAIRDVSRHKARQNALQRAASTDSLTGADSRRAFMDKLEDELRRTANGERSCLLLVDIDHFKSVNDRYGHVIGDKVLSNFVARLRPGLRGMDSIGRLGGEEFAVLLVGVDVHRASLICERLRDLVSGQPMRMDTGESISITFSAGLVELSGAVSTTELLEAADKALYRAKHGGRNCLRLAA</sequence>
<dbReference type="SUPFAM" id="SSF55073">
    <property type="entry name" value="Nucleotide cyclase"/>
    <property type="match status" value="1"/>
</dbReference>
<comment type="catalytic activity">
    <reaction evidence="7">
        <text>2 GTP = 3',3'-c-di-GMP + 2 diphosphate</text>
        <dbReference type="Rhea" id="RHEA:24898"/>
        <dbReference type="ChEBI" id="CHEBI:33019"/>
        <dbReference type="ChEBI" id="CHEBI:37565"/>
        <dbReference type="ChEBI" id="CHEBI:58805"/>
        <dbReference type="EC" id="2.7.7.65"/>
    </reaction>
</comment>
<evidence type="ECO:0000256" key="6">
    <source>
        <dbReference type="ARBA" id="ARBA00023136"/>
    </source>
</evidence>
<feature type="transmembrane region" description="Helical" evidence="8">
    <location>
        <begin position="101"/>
        <end position="125"/>
    </location>
</feature>
<feature type="domain" description="PAC" evidence="10">
    <location>
        <begin position="361"/>
        <end position="413"/>
    </location>
</feature>
<feature type="domain" description="GGDEF" evidence="11">
    <location>
        <begin position="444"/>
        <end position="576"/>
    </location>
</feature>
<dbReference type="InterPro" id="IPR013767">
    <property type="entry name" value="PAS_fold"/>
</dbReference>
<name>T0IA05_9SPHN</name>
<organism evidence="12 13">
    <name type="scientific">Sphingobium quisquiliarum P25</name>
    <dbReference type="NCBI Taxonomy" id="1329909"/>
    <lineage>
        <taxon>Bacteria</taxon>
        <taxon>Pseudomonadati</taxon>
        <taxon>Pseudomonadota</taxon>
        <taxon>Alphaproteobacteria</taxon>
        <taxon>Sphingomonadales</taxon>
        <taxon>Sphingomonadaceae</taxon>
        <taxon>Sphingobium</taxon>
    </lineage>
</organism>
<dbReference type="Pfam" id="PF05231">
    <property type="entry name" value="MASE1"/>
    <property type="match status" value="1"/>
</dbReference>
<evidence type="ECO:0000256" key="4">
    <source>
        <dbReference type="ARBA" id="ARBA00022692"/>
    </source>
</evidence>
<dbReference type="GO" id="GO:0005886">
    <property type="term" value="C:plasma membrane"/>
    <property type="evidence" value="ECO:0007669"/>
    <property type="project" value="UniProtKB-SubCell"/>
</dbReference>
<dbReference type="PANTHER" id="PTHR45138">
    <property type="entry name" value="REGULATORY COMPONENTS OF SENSORY TRANSDUCTION SYSTEM"/>
    <property type="match status" value="1"/>
</dbReference>
<keyword evidence="6 8" id="KW-0472">Membrane</keyword>
<dbReference type="InterPro" id="IPR035965">
    <property type="entry name" value="PAS-like_dom_sf"/>
</dbReference>
<feature type="transmembrane region" description="Helical" evidence="8">
    <location>
        <begin position="71"/>
        <end position="89"/>
    </location>
</feature>
<evidence type="ECO:0000313" key="13">
    <source>
        <dbReference type="Proteomes" id="UP000015525"/>
    </source>
</evidence>
<dbReference type="SMART" id="SM00091">
    <property type="entry name" value="PAS"/>
    <property type="match status" value="1"/>
</dbReference>
<evidence type="ECO:0000256" key="1">
    <source>
        <dbReference type="ARBA" id="ARBA00004651"/>
    </source>
</evidence>
<dbReference type="NCBIfam" id="TIGR00229">
    <property type="entry name" value="sensory_box"/>
    <property type="match status" value="1"/>
</dbReference>
<dbReference type="PATRIC" id="fig|1329909.3.peg.1495"/>